<keyword evidence="4" id="KW-1185">Reference proteome</keyword>
<evidence type="ECO:0000313" key="1">
    <source>
        <dbReference type="EMBL" id="SBT51551.1"/>
    </source>
</evidence>
<dbReference type="Proteomes" id="UP000078550">
    <property type="component" value="Unassembled WGS sequence"/>
</dbReference>
<gene>
    <name evidence="2" type="ORF">POVWA1_065690</name>
    <name evidence="1" type="ORF">POVWA2_062360</name>
</gene>
<dbReference type="Proteomes" id="UP000078555">
    <property type="component" value="Unassembled WGS sequence"/>
</dbReference>
<reference evidence="3 4" key="1">
    <citation type="submission" date="2016-05" db="EMBL/GenBank/DDBJ databases">
        <authorList>
            <person name="Naeem Raeece"/>
        </authorList>
    </citation>
    <scope>NUCLEOTIDE SEQUENCE [LARGE SCALE GENOMIC DNA]</scope>
</reference>
<dbReference type="AlphaFoldDB" id="A0A1A9A517"/>
<organism evidence="1 3">
    <name type="scientific">Plasmodium ovale wallikeri</name>
    <dbReference type="NCBI Taxonomy" id="864142"/>
    <lineage>
        <taxon>Eukaryota</taxon>
        <taxon>Sar</taxon>
        <taxon>Alveolata</taxon>
        <taxon>Apicomplexa</taxon>
        <taxon>Aconoidasida</taxon>
        <taxon>Haemosporida</taxon>
        <taxon>Plasmodiidae</taxon>
        <taxon>Plasmodium</taxon>
        <taxon>Plasmodium (Plasmodium)</taxon>
    </lineage>
</organism>
<sequence>MEQERAASIADAKAAQKSQYQASDYVLSGIGDVLHCTELLSEISQIGIKVCHSVLGVALVLLTATALYRITRRTKPTSMSNKNGGEMDEFLSQTQVSDYMFLGDTEYYKPFQPI</sequence>
<evidence type="ECO:0000313" key="4">
    <source>
        <dbReference type="Proteomes" id="UP000078555"/>
    </source>
</evidence>
<evidence type="ECO:0000313" key="3">
    <source>
        <dbReference type="Proteomes" id="UP000078550"/>
    </source>
</evidence>
<dbReference type="EMBL" id="FLRD01000470">
    <property type="protein sequence ID" value="SBT54090.1"/>
    <property type="molecule type" value="Genomic_DNA"/>
</dbReference>
<evidence type="ECO:0000313" key="2">
    <source>
        <dbReference type="EMBL" id="SBT54090.1"/>
    </source>
</evidence>
<reference evidence="1" key="2">
    <citation type="submission" date="2016-05" db="EMBL/GenBank/DDBJ databases">
        <authorList>
            <person name="Lavstsen T."/>
            <person name="Jespersen J.S."/>
        </authorList>
    </citation>
    <scope>NUCLEOTIDE SEQUENCE [LARGE SCALE GENOMIC DNA]</scope>
</reference>
<name>A0A1A9A517_PLAOA</name>
<proteinExistence type="predicted"/>
<dbReference type="EMBL" id="FLRE01000231">
    <property type="protein sequence ID" value="SBT51551.1"/>
    <property type="molecule type" value="Genomic_DNA"/>
</dbReference>
<accession>A0A1A9A517</accession>
<protein>
    <submittedName>
        <fullName evidence="1">PIR Superfamily Protein</fullName>
    </submittedName>
</protein>